<dbReference type="EMBL" id="JBJKFK010004781">
    <property type="protein sequence ID" value="KAL3308721.1"/>
    <property type="molecule type" value="Genomic_DNA"/>
</dbReference>
<dbReference type="Proteomes" id="UP001626550">
    <property type="component" value="Unassembled WGS sequence"/>
</dbReference>
<accession>A0ABD2PSJ7</accession>
<protein>
    <submittedName>
        <fullName evidence="1">Uncharacterized protein</fullName>
    </submittedName>
</protein>
<gene>
    <name evidence="1" type="ORF">Ciccas_012742</name>
</gene>
<organism evidence="1 2">
    <name type="scientific">Cichlidogyrus casuarinus</name>
    <dbReference type="NCBI Taxonomy" id="1844966"/>
    <lineage>
        <taxon>Eukaryota</taxon>
        <taxon>Metazoa</taxon>
        <taxon>Spiralia</taxon>
        <taxon>Lophotrochozoa</taxon>
        <taxon>Platyhelminthes</taxon>
        <taxon>Monogenea</taxon>
        <taxon>Monopisthocotylea</taxon>
        <taxon>Dactylogyridea</taxon>
        <taxon>Ancyrocephalidae</taxon>
        <taxon>Cichlidogyrus</taxon>
    </lineage>
</organism>
<proteinExistence type="predicted"/>
<reference evidence="1 2" key="1">
    <citation type="submission" date="2024-11" db="EMBL/GenBank/DDBJ databases">
        <title>Adaptive evolution of stress response genes in parasites aligns with host niche diversity.</title>
        <authorList>
            <person name="Hahn C."/>
            <person name="Resl P."/>
        </authorList>
    </citation>
    <scope>NUCLEOTIDE SEQUENCE [LARGE SCALE GENOMIC DNA]</scope>
    <source>
        <strain evidence="1">EGGRZ-B1_66</strain>
        <tissue evidence="1">Body</tissue>
    </source>
</reference>
<comment type="caution">
    <text evidence="1">The sequence shown here is derived from an EMBL/GenBank/DDBJ whole genome shotgun (WGS) entry which is preliminary data.</text>
</comment>
<evidence type="ECO:0000313" key="2">
    <source>
        <dbReference type="Proteomes" id="UP001626550"/>
    </source>
</evidence>
<dbReference type="AlphaFoldDB" id="A0ABD2PSJ7"/>
<sequence>MSGILLNETGSASQKCAVLMSFKEGFDLCGLESLVGQCLLTSVRSGLANMEPSDCLFTNLVGCTAQAAEEPLKLEALFLSSGCLKNKLNPKEGSLIESLLTSLESIVIHVKLFSQEPRKSISNDEEELSVTGVIRVCQAEGQFIARNANMLTEPEPISFH</sequence>
<keyword evidence="2" id="KW-1185">Reference proteome</keyword>
<name>A0ABD2PSJ7_9PLAT</name>
<evidence type="ECO:0000313" key="1">
    <source>
        <dbReference type="EMBL" id="KAL3308721.1"/>
    </source>
</evidence>